<reference evidence="2 3" key="1">
    <citation type="submission" date="2021-08" db="EMBL/GenBank/DDBJ databases">
        <title>Draft Genome Sequence of Phanerochaete sordida strain YK-624.</title>
        <authorList>
            <person name="Mori T."/>
            <person name="Dohra H."/>
            <person name="Suzuki T."/>
            <person name="Kawagishi H."/>
            <person name="Hirai H."/>
        </authorList>
    </citation>
    <scope>NUCLEOTIDE SEQUENCE [LARGE SCALE GENOMIC DNA]</scope>
    <source>
        <strain evidence="2 3">YK-624</strain>
    </source>
</reference>
<dbReference type="EMBL" id="BPQB01000069">
    <property type="protein sequence ID" value="GJE97227.1"/>
    <property type="molecule type" value="Genomic_DNA"/>
</dbReference>
<name>A0A9P3LKG6_9APHY</name>
<proteinExistence type="predicted"/>
<sequence length="106" mass="11224">MTIPVEPVSREQAGRILAWRAGQNSEDARVAASGTIISQGGGSLPGPCMTDGDRNTQSDTESTTQGPGVFLTMNFRSRRGADIEGVCKGQCIFKDVLVASCSMVRM</sequence>
<organism evidence="2 3">
    <name type="scientific">Phanerochaete sordida</name>
    <dbReference type="NCBI Taxonomy" id="48140"/>
    <lineage>
        <taxon>Eukaryota</taxon>
        <taxon>Fungi</taxon>
        <taxon>Dikarya</taxon>
        <taxon>Basidiomycota</taxon>
        <taxon>Agaricomycotina</taxon>
        <taxon>Agaricomycetes</taxon>
        <taxon>Polyporales</taxon>
        <taxon>Phanerochaetaceae</taxon>
        <taxon>Phanerochaete</taxon>
    </lineage>
</organism>
<evidence type="ECO:0000313" key="3">
    <source>
        <dbReference type="Proteomes" id="UP000703269"/>
    </source>
</evidence>
<evidence type="ECO:0000256" key="1">
    <source>
        <dbReference type="SAM" id="MobiDB-lite"/>
    </source>
</evidence>
<feature type="compositionally biased region" description="Polar residues" evidence="1">
    <location>
        <begin position="57"/>
        <end position="66"/>
    </location>
</feature>
<evidence type="ECO:0000313" key="2">
    <source>
        <dbReference type="EMBL" id="GJE97227.1"/>
    </source>
</evidence>
<keyword evidence="3" id="KW-1185">Reference proteome</keyword>
<feature type="region of interest" description="Disordered" evidence="1">
    <location>
        <begin position="36"/>
        <end position="68"/>
    </location>
</feature>
<dbReference type="Proteomes" id="UP000703269">
    <property type="component" value="Unassembled WGS sequence"/>
</dbReference>
<comment type="caution">
    <text evidence="2">The sequence shown here is derived from an EMBL/GenBank/DDBJ whole genome shotgun (WGS) entry which is preliminary data.</text>
</comment>
<dbReference type="AlphaFoldDB" id="A0A9P3LKG6"/>
<accession>A0A9P3LKG6</accession>
<protein>
    <submittedName>
        <fullName evidence="2">Uncharacterized protein</fullName>
    </submittedName>
</protein>
<gene>
    <name evidence="2" type="ORF">PsYK624_134400</name>
</gene>